<evidence type="ECO:0000313" key="3">
    <source>
        <dbReference type="Proteomes" id="UP000215914"/>
    </source>
</evidence>
<reference evidence="1 3" key="1">
    <citation type="journal article" date="2017" name="Nature">
        <title>The sunflower genome provides insights into oil metabolism, flowering and Asterid evolution.</title>
        <authorList>
            <person name="Badouin H."/>
            <person name="Gouzy J."/>
            <person name="Grassa C.J."/>
            <person name="Murat F."/>
            <person name="Staton S.E."/>
            <person name="Cottret L."/>
            <person name="Lelandais-Briere C."/>
            <person name="Owens G.L."/>
            <person name="Carrere S."/>
            <person name="Mayjonade B."/>
            <person name="Legrand L."/>
            <person name="Gill N."/>
            <person name="Kane N.C."/>
            <person name="Bowers J.E."/>
            <person name="Hubner S."/>
            <person name="Bellec A."/>
            <person name="Berard A."/>
            <person name="Berges H."/>
            <person name="Blanchet N."/>
            <person name="Boniface M.C."/>
            <person name="Brunel D."/>
            <person name="Catrice O."/>
            <person name="Chaidir N."/>
            <person name="Claudel C."/>
            <person name="Donnadieu C."/>
            <person name="Faraut T."/>
            <person name="Fievet G."/>
            <person name="Helmstetter N."/>
            <person name="King M."/>
            <person name="Knapp S.J."/>
            <person name="Lai Z."/>
            <person name="Le Paslier M.C."/>
            <person name="Lippi Y."/>
            <person name="Lorenzon L."/>
            <person name="Mandel J.R."/>
            <person name="Marage G."/>
            <person name="Marchand G."/>
            <person name="Marquand E."/>
            <person name="Bret-Mestries E."/>
            <person name="Morien E."/>
            <person name="Nambeesan S."/>
            <person name="Nguyen T."/>
            <person name="Pegot-Espagnet P."/>
            <person name="Pouilly N."/>
            <person name="Raftis F."/>
            <person name="Sallet E."/>
            <person name="Schiex T."/>
            <person name="Thomas J."/>
            <person name="Vandecasteele C."/>
            <person name="Vares D."/>
            <person name="Vear F."/>
            <person name="Vautrin S."/>
            <person name="Crespi M."/>
            <person name="Mangin B."/>
            <person name="Burke J.M."/>
            <person name="Salse J."/>
            <person name="Munos S."/>
            <person name="Vincourt P."/>
            <person name="Rieseberg L.H."/>
            <person name="Langlade N.B."/>
        </authorList>
    </citation>
    <scope>NUCLEOTIDE SEQUENCE [LARGE SCALE GENOMIC DNA]</scope>
    <source>
        <strain evidence="3">cv. SF193</strain>
        <tissue evidence="1">Leaves</tissue>
    </source>
</reference>
<name>A0A251T3V0_HELAN</name>
<dbReference type="EMBL" id="CM007901">
    <property type="protein sequence ID" value="OTG05493.1"/>
    <property type="molecule type" value="Genomic_DNA"/>
</dbReference>
<dbReference type="AlphaFoldDB" id="A0A251T3V0"/>
<dbReference type="Gramene" id="mRNA:HanXRQr2_Chr08g0360751">
    <property type="protein sequence ID" value="CDS:HanXRQr2_Chr08g0360751.1"/>
    <property type="gene ID" value="HanXRQr2_Chr08g0360751"/>
</dbReference>
<sequence>MQTLFSNLKEMPDHITHLHGDDGVASSGLQICTDDIERILYTVMLVTVTVVNVCGSDSGYGA</sequence>
<organism evidence="2 3">
    <name type="scientific">Helianthus annuus</name>
    <name type="common">Common sunflower</name>
    <dbReference type="NCBI Taxonomy" id="4232"/>
    <lineage>
        <taxon>Eukaryota</taxon>
        <taxon>Viridiplantae</taxon>
        <taxon>Streptophyta</taxon>
        <taxon>Embryophyta</taxon>
        <taxon>Tracheophyta</taxon>
        <taxon>Spermatophyta</taxon>
        <taxon>Magnoliopsida</taxon>
        <taxon>eudicotyledons</taxon>
        <taxon>Gunneridae</taxon>
        <taxon>Pentapetalae</taxon>
        <taxon>asterids</taxon>
        <taxon>campanulids</taxon>
        <taxon>Asterales</taxon>
        <taxon>Asteraceae</taxon>
        <taxon>Asteroideae</taxon>
        <taxon>Heliantheae alliance</taxon>
        <taxon>Heliantheae</taxon>
        <taxon>Helianthus</taxon>
    </lineage>
</organism>
<protein>
    <submittedName>
        <fullName evidence="2">Uncharacterized protein</fullName>
    </submittedName>
</protein>
<evidence type="ECO:0000313" key="1">
    <source>
        <dbReference type="EMBL" id="KAF5797192.1"/>
    </source>
</evidence>
<dbReference type="EMBL" id="MNCJ02000323">
    <property type="protein sequence ID" value="KAF5797192.1"/>
    <property type="molecule type" value="Genomic_DNA"/>
</dbReference>
<proteinExistence type="predicted"/>
<evidence type="ECO:0000313" key="2">
    <source>
        <dbReference type="EMBL" id="OTG05493.1"/>
    </source>
</evidence>
<dbReference type="Proteomes" id="UP000215914">
    <property type="component" value="Chromosome 12"/>
</dbReference>
<gene>
    <name evidence="2" type="ORF">HannXRQ_Chr12g0374131</name>
    <name evidence="1" type="ORF">HanXRQr2_Chr08g0360751</name>
</gene>
<keyword evidence="3" id="KW-1185">Reference proteome</keyword>
<dbReference type="InParanoid" id="A0A251T3V0"/>
<reference evidence="2" key="2">
    <citation type="submission" date="2017-02" db="EMBL/GenBank/DDBJ databases">
        <title>Sunflower complete genome.</title>
        <authorList>
            <person name="Langlade N."/>
            <person name="Munos S."/>
        </authorList>
    </citation>
    <scope>NUCLEOTIDE SEQUENCE [LARGE SCALE GENOMIC DNA]</scope>
    <source>
        <tissue evidence="2">Leaves</tissue>
    </source>
</reference>
<accession>A0A251T3V0</accession>
<reference evidence="1" key="3">
    <citation type="submission" date="2020-06" db="EMBL/GenBank/DDBJ databases">
        <title>Helianthus annuus Genome sequencing and assembly Release 2.</title>
        <authorList>
            <person name="Gouzy J."/>
            <person name="Langlade N."/>
            <person name="Munos S."/>
        </authorList>
    </citation>
    <scope>NUCLEOTIDE SEQUENCE</scope>
    <source>
        <tissue evidence="1">Leaves</tissue>
    </source>
</reference>